<dbReference type="Pfam" id="PF13563">
    <property type="entry name" value="2_5_RNA_ligase2"/>
    <property type="match status" value="1"/>
</dbReference>
<dbReference type="AlphaFoldDB" id="A0A7Y9I586"/>
<dbReference type="EMBL" id="JACCBU010000001">
    <property type="protein sequence ID" value="NYE70437.1"/>
    <property type="molecule type" value="Genomic_DNA"/>
</dbReference>
<dbReference type="RefSeq" id="WP_179749881.1">
    <property type="nucleotide sequence ID" value="NZ_JACCBU010000001.1"/>
</dbReference>
<reference evidence="1 2" key="1">
    <citation type="submission" date="2020-07" db="EMBL/GenBank/DDBJ databases">
        <title>Sequencing the genomes of 1000 actinobacteria strains.</title>
        <authorList>
            <person name="Klenk H.-P."/>
        </authorList>
    </citation>
    <scope>NUCLEOTIDE SEQUENCE [LARGE SCALE GENOMIC DNA]</scope>
    <source>
        <strain evidence="1 2">DSM 22083</strain>
    </source>
</reference>
<proteinExistence type="predicted"/>
<dbReference type="Gene3D" id="3.90.1140.10">
    <property type="entry name" value="Cyclic phosphodiesterase"/>
    <property type="match status" value="1"/>
</dbReference>
<accession>A0A7Y9I586</accession>
<dbReference type="Proteomes" id="UP000569914">
    <property type="component" value="Unassembled WGS sequence"/>
</dbReference>
<name>A0A7Y9I586_9ACTN</name>
<keyword evidence="2" id="KW-1185">Reference proteome</keyword>
<evidence type="ECO:0000313" key="2">
    <source>
        <dbReference type="Proteomes" id="UP000569914"/>
    </source>
</evidence>
<organism evidence="1 2">
    <name type="scientific">Microlunatus parietis</name>
    <dbReference type="NCBI Taxonomy" id="682979"/>
    <lineage>
        <taxon>Bacteria</taxon>
        <taxon>Bacillati</taxon>
        <taxon>Actinomycetota</taxon>
        <taxon>Actinomycetes</taxon>
        <taxon>Propionibacteriales</taxon>
        <taxon>Propionibacteriaceae</taxon>
        <taxon>Microlunatus</taxon>
    </lineage>
</organism>
<sequence length="227" mass="24748">MRFEELFDRNAPLIMEQRHQRETPPVEGGRWPVSAVIMIDGALGARLDLLTAELAELAGPGHFHTGRAGSAHLTIRALERFRAVVPDGDPAVARYASALHRAGARTDPFAVSLSGLSVTPLAVVARVEVGAREVTELSARFADDLGPDDWLEREHVSRTFRHVTLLHFGADLARPSALLDWVADRRALALGSTTVTAVDLVRARHRLLPDGQFMELSPLIPPVRLGS</sequence>
<protein>
    <recommendedName>
        <fullName evidence="3">2'-5' RNA ligase superfamily protein</fullName>
    </recommendedName>
</protein>
<gene>
    <name evidence="1" type="ORF">BKA15_001766</name>
</gene>
<evidence type="ECO:0000313" key="1">
    <source>
        <dbReference type="EMBL" id="NYE70437.1"/>
    </source>
</evidence>
<comment type="caution">
    <text evidence="1">The sequence shown here is derived from an EMBL/GenBank/DDBJ whole genome shotgun (WGS) entry which is preliminary data.</text>
</comment>
<evidence type="ECO:0008006" key="3">
    <source>
        <dbReference type="Google" id="ProtNLM"/>
    </source>
</evidence>